<proteinExistence type="predicted"/>
<organism evidence="1">
    <name type="scientific">Micrurus corallinus</name>
    <name type="common">Brazilian coral snake</name>
    <dbReference type="NCBI Taxonomy" id="54390"/>
    <lineage>
        <taxon>Eukaryota</taxon>
        <taxon>Metazoa</taxon>
        <taxon>Chordata</taxon>
        <taxon>Craniata</taxon>
        <taxon>Vertebrata</taxon>
        <taxon>Euteleostomi</taxon>
        <taxon>Lepidosauria</taxon>
        <taxon>Squamata</taxon>
        <taxon>Bifurcata</taxon>
        <taxon>Unidentata</taxon>
        <taxon>Episquamata</taxon>
        <taxon>Toxicofera</taxon>
        <taxon>Serpentes</taxon>
        <taxon>Colubroidea</taxon>
        <taxon>Elapidae</taxon>
        <taxon>Elapinae</taxon>
        <taxon>Micrurus</taxon>
    </lineage>
</organism>
<protein>
    <submittedName>
        <fullName evidence="1">Uncharacterized protein</fullName>
    </submittedName>
</protein>
<accession>A0A2D4EX74</accession>
<dbReference type="AlphaFoldDB" id="A0A2D4EX74"/>
<dbReference type="EMBL" id="IACJ01031951">
    <property type="protein sequence ID" value="LAA39847.1"/>
    <property type="molecule type" value="Transcribed_RNA"/>
</dbReference>
<name>A0A2D4EX74_MICCO</name>
<reference evidence="1" key="1">
    <citation type="submission" date="2017-07" db="EMBL/GenBank/DDBJ databases">
        <authorList>
            <person name="Mikheyev A."/>
            <person name="Grau M."/>
        </authorList>
    </citation>
    <scope>NUCLEOTIDE SEQUENCE</scope>
    <source>
        <tissue evidence="1">Venom_gland</tissue>
    </source>
</reference>
<evidence type="ECO:0000313" key="1">
    <source>
        <dbReference type="EMBL" id="LAA39847.1"/>
    </source>
</evidence>
<sequence length="110" mass="12969">MLEKRCERNLIIILLLHNHHLLLGTLLKKNMLSGRTPRLHVHITVGLPFFFPRGKNLWPYCKDSLQEEHSEISSSFQRLGFIIYDSPRTYICCCENNHLKVWKLSMEIHG</sequence>
<reference evidence="1" key="2">
    <citation type="submission" date="2017-11" db="EMBL/GenBank/DDBJ databases">
        <title>Coralsnake Venomics: Analyses of Venom Gland Transcriptomes and Proteomes of Six Brazilian Taxa.</title>
        <authorList>
            <person name="Aird S.D."/>
            <person name="Jorge da Silva N."/>
            <person name="Qiu L."/>
            <person name="Villar-Briones A."/>
            <person name="Aparecida-Saddi V."/>
            <person name="Campos-Telles M.P."/>
            <person name="Grau M."/>
            <person name="Mikheyev A.S."/>
        </authorList>
    </citation>
    <scope>NUCLEOTIDE SEQUENCE</scope>
    <source>
        <tissue evidence="1">Venom_gland</tissue>
    </source>
</reference>